<feature type="binding site" evidence="6">
    <location>
        <position position="286"/>
    </location>
    <ligand>
        <name>Mg(2+)</name>
        <dbReference type="ChEBI" id="CHEBI:18420"/>
        <label>2</label>
    </ligand>
</feature>
<evidence type="ECO:0000256" key="6">
    <source>
        <dbReference type="PIRSR" id="PIRSR039102-3"/>
    </source>
</evidence>
<protein>
    <recommendedName>
        <fullName evidence="4">D-alanine--D-alanine ligase</fullName>
        <ecNumber evidence="4">6.3.2.4</ecNumber>
    </recommendedName>
    <alternativeName>
        <fullName evidence="4">D-Ala-D-Ala ligase</fullName>
    </alternativeName>
    <alternativeName>
        <fullName evidence="4">D-alanylalanine synthetase</fullName>
    </alternativeName>
</protein>
<keyword evidence="4" id="KW-0133">Cell shape</keyword>
<dbReference type="SUPFAM" id="SSF52440">
    <property type="entry name" value="PreATP-grasp domain"/>
    <property type="match status" value="1"/>
</dbReference>
<keyword evidence="3 4" id="KW-0961">Cell wall biogenesis/degradation</keyword>
<gene>
    <name evidence="4" type="primary">ddl</name>
    <name evidence="9" type="ORF">FB566_3216</name>
</gene>
<evidence type="ECO:0000256" key="1">
    <source>
        <dbReference type="ARBA" id="ARBA00010871"/>
    </source>
</evidence>
<dbReference type="GO" id="GO:0008360">
    <property type="term" value="P:regulation of cell shape"/>
    <property type="evidence" value="ECO:0007669"/>
    <property type="project" value="UniProtKB-KW"/>
</dbReference>
<comment type="function">
    <text evidence="4">Cell wall formation.</text>
</comment>
<evidence type="ECO:0000313" key="9">
    <source>
        <dbReference type="EMBL" id="TQL77655.1"/>
    </source>
</evidence>
<sequence length="322" mass="33282">MTFAVPNVVGEARVVVLAGGLSYERDVSLRSGRRITDALTRVGVAAELRDVDASLLPSLVDDPPDAVVFALHGQVGEDGSLRSVLDLIGVPYVGPSAAAAHRAWDKPAAKAILTEAGIATPEWIALPREMFSDLGAGPLLERIVERLGLPLAVKPASGGSGLGVHLVRTVAELPAAMIGCFAYGDVALVERFATGVDVAIGVIDGPEAPITLPAVEIEPISGEYDYAARYNPGATTWHVPARLSETQATAAAAAAIGAYQALGLRDLSRVDLIVPDSGAPQVLEANVVPGMTETSLFPMAAEAAGHDIGDLLVAMVHRVLAT</sequence>
<evidence type="ECO:0000256" key="7">
    <source>
        <dbReference type="PROSITE-ProRule" id="PRU00409"/>
    </source>
</evidence>
<dbReference type="Gene3D" id="3.40.50.20">
    <property type="match status" value="1"/>
</dbReference>
<keyword evidence="2 4" id="KW-0436">Ligase</keyword>
<dbReference type="GO" id="GO:0071555">
    <property type="term" value="P:cell wall organization"/>
    <property type="evidence" value="ECO:0007669"/>
    <property type="project" value="UniProtKB-KW"/>
</dbReference>
<dbReference type="PIRSF" id="PIRSF039102">
    <property type="entry name" value="Ddl/VanB"/>
    <property type="match status" value="1"/>
</dbReference>
<evidence type="ECO:0000256" key="4">
    <source>
        <dbReference type="HAMAP-Rule" id="MF_00047"/>
    </source>
</evidence>
<feature type="active site" evidence="5">
    <location>
        <position position="24"/>
    </location>
</feature>
<keyword evidence="7" id="KW-0547">Nucleotide-binding</keyword>
<accession>A0A543AYJ7</accession>
<keyword evidence="6" id="KW-0479">Metal-binding</keyword>
<dbReference type="Proteomes" id="UP000317043">
    <property type="component" value="Unassembled WGS sequence"/>
</dbReference>
<feature type="domain" description="ATP-grasp" evidence="8">
    <location>
        <begin position="110"/>
        <end position="317"/>
    </location>
</feature>
<feature type="binding site" evidence="6">
    <location>
        <position position="284"/>
    </location>
    <ligand>
        <name>Mg(2+)</name>
        <dbReference type="ChEBI" id="CHEBI:18420"/>
        <label>2</label>
    </ligand>
</feature>
<dbReference type="AlphaFoldDB" id="A0A543AYJ7"/>
<evidence type="ECO:0000313" key="10">
    <source>
        <dbReference type="Proteomes" id="UP000317043"/>
    </source>
</evidence>
<comment type="cofactor">
    <cofactor evidence="6">
        <name>Mg(2+)</name>
        <dbReference type="ChEBI" id="CHEBI:18420"/>
    </cofactor>
    <cofactor evidence="6">
        <name>Mn(2+)</name>
        <dbReference type="ChEBI" id="CHEBI:29035"/>
    </cofactor>
    <text evidence="6">Binds 2 magnesium or manganese ions per subunit.</text>
</comment>
<dbReference type="NCBIfam" id="NF002378">
    <property type="entry name" value="PRK01372.1"/>
    <property type="match status" value="1"/>
</dbReference>
<organism evidence="9 10">
    <name type="scientific">Stackebrandtia endophytica</name>
    <dbReference type="NCBI Taxonomy" id="1496996"/>
    <lineage>
        <taxon>Bacteria</taxon>
        <taxon>Bacillati</taxon>
        <taxon>Actinomycetota</taxon>
        <taxon>Actinomycetes</taxon>
        <taxon>Glycomycetales</taxon>
        <taxon>Glycomycetaceae</taxon>
        <taxon>Stackebrandtia</taxon>
    </lineage>
</organism>
<evidence type="ECO:0000256" key="3">
    <source>
        <dbReference type="ARBA" id="ARBA00023316"/>
    </source>
</evidence>
<comment type="caution">
    <text evidence="9">The sequence shown here is derived from an EMBL/GenBank/DDBJ whole genome shotgun (WGS) entry which is preliminary data.</text>
</comment>
<feature type="binding site" evidence="6">
    <location>
        <position position="284"/>
    </location>
    <ligand>
        <name>Mg(2+)</name>
        <dbReference type="ChEBI" id="CHEBI:18420"/>
        <label>1</label>
    </ligand>
</feature>
<keyword evidence="7" id="KW-0067">ATP-binding</keyword>
<feature type="active site" evidence="5">
    <location>
        <position position="295"/>
    </location>
</feature>
<keyword evidence="4" id="KW-0963">Cytoplasm</keyword>
<evidence type="ECO:0000256" key="2">
    <source>
        <dbReference type="ARBA" id="ARBA00022598"/>
    </source>
</evidence>
<dbReference type="HAMAP" id="MF_00047">
    <property type="entry name" value="Dala_Dala_lig"/>
    <property type="match status" value="1"/>
</dbReference>
<comment type="pathway">
    <text evidence="4">Cell wall biogenesis; peptidoglycan biosynthesis.</text>
</comment>
<dbReference type="UniPathway" id="UPA00219"/>
<dbReference type="InterPro" id="IPR011095">
    <property type="entry name" value="Dala_Dala_lig_C"/>
</dbReference>
<comment type="similarity">
    <text evidence="1 4">Belongs to the D-alanine--D-alanine ligase family.</text>
</comment>
<dbReference type="GO" id="GO:0008716">
    <property type="term" value="F:D-alanine-D-alanine ligase activity"/>
    <property type="evidence" value="ECO:0007669"/>
    <property type="project" value="UniProtKB-UniRule"/>
</dbReference>
<reference evidence="9 10" key="1">
    <citation type="submission" date="2019-06" db="EMBL/GenBank/DDBJ databases">
        <title>Sequencing the genomes of 1000 actinobacteria strains.</title>
        <authorList>
            <person name="Klenk H.-P."/>
        </authorList>
    </citation>
    <scope>NUCLEOTIDE SEQUENCE [LARGE SCALE GENOMIC DNA]</scope>
    <source>
        <strain evidence="9 10">DSM 45928</strain>
    </source>
</reference>
<dbReference type="EMBL" id="VFOW01000001">
    <property type="protein sequence ID" value="TQL77655.1"/>
    <property type="molecule type" value="Genomic_DNA"/>
</dbReference>
<keyword evidence="6" id="KW-0460">Magnesium</keyword>
<dbReference type="GO" id="GO:0005737">
    <property type="term" value="C:cytoplasm"/>
    <property type="evidence" value="ECO:0007669"/>
    <property type="project" value="UniProtKB-SubCell"/>
</dbReference>
<dbReference type="InterPro" id="IPR016185">
    <property type="entry name" value="PreATP-grasp_dom_sf"/>
</dbReference>
<keyword evidence="10" id="KW-1185">Reference proteome</keyword>
<keyword evidence="4" id="KW-0573">Peptidoglycan synthesis</keyword>
<dbReference type="PANTHER" id="PTHR23132:SF23">
    <property type="entry name" value="D-ALANINE--D-ALANINE LIGASE B"/>
    <property type="match status" value="1"/>
</dbReference>
<dbReference type="PANTHER" id="PTHR23132">
    <property type="entry name" value="D-ALANINE--D-ALANINE LIGASE"/>
    <property type="match status" value="1"/>
</dbReference>
<dbReference type="RefSeq" id="WP_142040880.1">
    <property type="nucleotide sequence ID" value="NZ_JBHTGS010000001.1"/>
</dbReference>
<comment type="subcellular location">
    <subcellularLocation>
        <location evidence="4">Cytoplasm</location>
    </subcellularLocation>
</comment>
<dbReference type="GO" id="GO:0046872">
    <property type="term" value="F:metal ion binding"/>
    <property type="evidence" value="ECO:0007669"/>
    <property type="project" value="UniProtKB-KW"/>
</dbReference>
<dbReference type="Pfam" id="PF07478">
    <property type="entry name" value="Dala_Dala_lig_C"/>
    <property type="match status" value="1"/>
</dbReference>
<feature type="binding site" evidence="6">
    <location>
        <position position="271"/>
    </location>
    <ligand>
        <name>Mg(2+)</name>
        <dbReference type="ChEBI" id="CHEBI:18420"/>
        <label>1</label>
    </ligand>
</feature>
<dbReference type="InterPro" id="IPR005905">
    <property type="entry name" value="D_ala_D_ala"/>
</dbReference>
<dbReference type="InterPro" id="IPR013815">
    <property type="entry name" value="ATP_grasp_subdomain_1"/>
</dbReference>
<evidence type="ECO:0000256" key="5">
    <source>
        <dbReference type="PIRSR" id="PIRSR039102-1"/>
    </source>
</evidence>
<dbReference type="Gene3D" id="3.30.470.20">
    <property type="entry name" value="ATP-grasp fold, B domain"/>
    <property type="match status" value="1"/>
</dbReference>
<name>A0A543AYJ7_9ACTN</name>
<dbReference type="GO" id="GO:0009252">
    <property type="term" value="P:peptidoglycan biosynthetic process"/>
    <property type="evidence" value="ECO:0007669"/>
    <property type="project" value="UniProtKB-UniRule"/>
</dbReference>
<evidence type="ECO:0000259" key="8">
    <source>
        <dbReference type="PROSITE" id="PS50975"/>
    </source>
</evidence>
<dbReference type="PROSITE" id="PS50975">
    <property type="entry name" value="ATP_GRASP"/>
    <property type="match status" value="1"/>
</dbReference>
<keyword evidence="6" id="KW-0464">Manganese</keyword>
<proteinExistence type="inferred from homology"/>
<dbReference type="Gene3D" id="3.30.1490.20">
    <property type="entry name" value="ATP-grasp fold, A domain"/>
    <property type="match status" value="1"/>
</dbReference>
<dbReference type="OrthoDB" id="9813261at2"/>
<dbReference type="SUPFAM" id="SSF56059">
    <property type="entry name" value="Glutathione synthetase ATP-binding domain-like"/>
    <property type="match status" value="1"/>
</dbReference>
<comment type="catalytic activity">
    <reaction evidence="4">
        <text>2 D-alanine + ATP = D-alanyl-D-alanine + ADP + phosphate + H(+)</text>
        <dbReference type="Rhea" id="RHEA:11224"/>
        <dbReference type="ChEBI" id="CHEBI:15378"/>
        <dbReference type="ChEBI" id="CHEBI:30616"/>
        <dbReference type="ChEBI" id="CHEBI:43474"/>
        <dbReference type="ChEBI" id="CHEBI:57416"/>
        <dbReference type="ChEBI" id="CHEBI:57822"/>
        <dbReference type="ChEBI" id="CHEBI:456216"/>
        <dbReference type="EC" id="6.3.2.4"/>
    </reaction>
</comment>
<dbReference type="GO" id="GO:0005524">
    <property type="term" value="F:ATP binding"/>
    <property type="evidence" value="ECO:0007669"/>
    <property type="project" value="UniProtKB-UniRule"/>
</dbReference>
<feature type="active site" evidence="5">
    <location>
        <position position="160"/>
    </location>
</feature>
<dbReference type="InParanoid" id="A0A543AYJ7"/>
<dbReference type="EC" id="6.3.2.4" evidence="4"/>
<dbReference type="InterPro" id="IPR011761">
    <property type="entry name" value="ATP-grasp"/>
</dbReference>